<dbReference type="RefSeq" id="WP_275823310.1">
    <property type="nucleotide sequence ID" value="NZ_BAAANM010000060.1"/>
</dbReference>
<comment type="caution">
    <text evidence="1">The sequence shown here is derived from an EMBL/GenBank/DDBJ whole genome shotgun (WGS) entry which is preliminary data.</text>
</comment>
<organism evidence="1 2">
    <name type="scientific">Streptantibioticus ferralitis</name>
    <dbReference type="NCBI Taxonomy" id="236510"/>
    <lineage>
        <taxon>Bacteria</taxon>
        <taxon>Bacillati</taxon>
        <taxon>Actinomycetota</taxon>
        <taxon>Actinomycetes</taxon>
        <taxon>Kitasatosporales</taxon>
        <taxon>Streptomycetaceae</taxon>
        <taxon>Streptantibioticus</taxon>
    </lineage>
</organism>
<evidence type="ECO:0000313" key="2">
    <source>
        <dbReference type="Proteomes" id="UP001220022"/>
    </source>
</evidence>
<evidence type="ECO:0000313" key="1">
    <source>
        <dbReference type="EMBL" id="MDF2261553.1"/>
    </source>
</evidence>
<reference evidence="1 2" key="1">
    <citation type="submission" date="2023-03" db="EMBL/GenBank/DDBJ databases">
        <title>Draft genome sequence of type strain Streptomyces ferralitis JCM 14344.</title>
        <authorList>
            <person name="Klaysubun C."/>
            <person name="Duangmal K."/>
        </authorList>
    </citation>
    <scope>NUCLEOTIDE SEQUENCE [LARGE SCALE GENOMIC DNA]</scope>
    <source>
        <strain evidence="1 2">JCM 14344</strain>
    </source>
</reference>
<accession>A0ABT5ZCZ3</accession>
<name>A0ABT5ZCZ3_9ACTN</name>
<sequence>MADLTAAAQASGTSIERAAQNIPATLREATGGPSGFDDALRRPALVCDIDGILTFASEAMATALNARYGTHYRAETMPHQIQNVIPDIQGVWLRSEYGRGDLYANMAPNLDAVRTVG</sequence>
<proteinExistence type="predicted"/>
<protein>
    <submittedName>
        <fullName evidence="1">Uncharacterized protein</fullName>
    </submittedName>
</protein>
<dbReference type="EMBL" id="JARHTQ010000066">
    <property type="protein sequence ID" value="MDF2261553.1"/>
    <property type="molecule type" value="Genomic_DNA"/>
</dbReference>
<gene>
    <name evidence="1" type="ORF">P2L57_39330</name>
</gene>
<dbReference type="Proteomes" id="UP001220022">
    <property type="component" value="Unassembled WGS sequence"/>
</dbReference>
<keyword evidence="2" id="KW-1185">Reference proteome</keyword>